<dbReference type="GeneID" id="17311934"/>
<dbReference type="PaxDb" id="55529-EKX55262"/>
<proteinExistence type="predicted"/>
<keyword evidence="4" id="KW-1185">Reference proteome</keyword>
<dbReference type="HOGENOM" id="CLU_1191817_0_0_1"/>
<reference evidence="4" key="2">
    <citation type="submission" date="2012-11" db="EMBL/GenBank/DDBJ databases">
        <authorList>
            <person name="Kuo A."/>
            <person name="Curtis B.A."/>
            <person name="Tanifuji G."/>
            <person name="Burki F."/>
            <person name="Gruber A."/>
            <person name="Irimia M."/>
            <person name="Maruyama S."/>
            <person name="Arias M.C."/>
            <person name="Ball S.G."/>
            <person name="Gile G.H."/>
            <person name="Hirakawa Y."/>
            <person name="Hopkins J.F."/>
            <person name="Rensing S.A."/>
            <person name="Schmutz J."/>
            <person name="Symeonidi A."/>
            <person name="Elias M."/>
            <person name="Eveleigh R.J."/>
            <person name="Herman E.K."/>
            <person name="Klute M.J."/>
            <person name="Nakayama T."/>
            <person name="Obornik M."/>
            <person name="Reyes-Prieto A."/>
            <person name="Armbrust E.V."/>
            <person name="Aves S.J."/>
            <person name="Beiko R.G."/>
            <person name="Coutinho P."/>
            <person name="Dacks J.B."/>
            <person name="Durnford D.G."/>
            <person name="Fast N.M."/>
            <person name="Green B.R."/>
            <person name="Grisdale C."/>
            <person name="Hempe F."/>
            <person name="Henrissat B."/>
            <person name="Hoppner M.P."/>
            <person name="Ishida K.-I."/>
            <person name="Kim E."/>
            <person name="Koreny L."/>
            <person name="Kroth P.G."/>
            <person name="Liu Y."/>
            <person name="Malik S.-B."/>
            <person name="Maier U.G."/>
            <person name="McRose D."/>
            <person name="Mock T."/>
            <person name="Neilson J.A."/>
            <person name="Onodera N.T."/>
            <person name="Poole A.M."/>
            <person name="Pritham E.J."/>
            <person name="Richards T.A."/>
            <person name="Rocap G."/>
            <person name="Roy S.W."/>
            <person name="Sarai C."/>
            <person name="Schaack S."/>
            <person name="Shirato S."/>
            <person name="Slamovits C.H."/>
            <person name="Spencer D.F."/>
            <person name="Suzuki S."/>
            <person name="Worden A.Z."/>
            <person name="Zauner S."/>
            <person name="Barry K."/>
            <person name="Bell C."/>
            <person name="Bharti A.K."/>
            <person name="Crow J.A."/>
            <person name="Grimwood J."/>
            <person name="Kramer R."/>
            <person name="Lindquist E."/>
            <person name="Lucas S."/>
            <person name="Salamov A."/>
            <person name="McFadden G.I."/>
            <person name="Lane C.E."/>
            <person name="Keeling P.J."/>
            <person name="Gray M.W."/>
            <person name="Grigoriev I.V."/>
            <person name="Archibald J.M."/>
        </authorList>
    </citation>
    <scope>NUCLEOTIDE SEQUENCE</scope>
    <source>
        <strain evidence="4">CCMP2712</strain>
    </source>
</reference>
<organism evidence="2">
    <name type="scientific">Guillardia theta (strain CCMP2712)</name>
    <name type="common">Cryptophyte</name>
    <dbReference type="NCBI Taxonomy" id="905079"/>
    <lineage>
        <taxon>Eukaryota</taxon>
        <taxon>Cryptophyceae</taxon>
        <taxon>Pyrenomonadales</taxon>
        <taxon>Geminigeraceae</taxon>
        <taxon>Guillardia</taxon>
    </lineage>
</organism>
<sequence>MMSRISFWLCAFLFAAGFLVENTQSFLTVPAVQLRATSQLSTCHPGPASLRACSTKTRMCANDEEPLVLSAYDQLVLSVRALSTKEIKQELVTRGVSFNDCFEKEDLVARLVEARLQLAAEAVGEGEVQAEDEKEAGVESAVEVNAEEAQQNKKDSRIFDPEMMKNIMSKDKIQAILQDQELLQALRNPTVTFRFIRQHVSPLIFMQVMRMAQEVLKVQAAIEKVKNFMSKNS</sequence>
<evidence type="ECO:0000256" key="1">
    <source>
        <dbReference type="SAM" id="SignalP"/>
    </source>
</evidence>
<reference evidence="3" key="3">
    <citation type="submission" date="2016-03" db="UniProtKB">
        <authorList>
            <consortium name="EnsemblProtists"/>
        </authorList>
    </citation>
    <scope>IDENTIFICATION</scope>
</reference>
<dbReference type="AlphaFoldDB" id="L1K3X1"/>
<gene>
    <name evidence="2" type="ORF">GUITHDRAFT_160415</name>
</gene>
<evidence type="ECO:0000313" key="4">
    <source>
        <dbReference type="Proteomes" id="UP000011087"/>
    </source>
</evidence>
<dbReference type="EnsemblProtists" id="EKX55262">
    <property type="protein sequence ID" value="EKX55262"/>
    <property type="gene ID" value="GUITHDRAFT_160415"/>
</dbReference>
<accession>L1K3X1</accession>
<dbReference type="KEGG" id="gtt:GUITHDRAFT_160415"/>
<dbReference type="RefSeq" id="XP_005842242.1">
    <property type="nucleotide sequence ID" value="XM_005842185.1"/>
</dbReference>
<evidence type="ECO:0000313" key="3">
    <source>
        <dbReference type="EnsemblProtists" id="EKX55262"/>
    </source>
</evidence>
<reference evidence="2 4" key="1">
    <citation type="journal article" date="2012" name="Nature">
        <title>Algal genomes reveal evolutionary mosaicism and the fate of nucleomorphs.</title>
        <authorList>
            <consortium name="DOE Joint Genome Institute"/>
            <person name="Curtis B.A."/>
            <person name="Tanifuji G."/>
            <person name="Burki F."/>
            <person name="Gruber A."/>
            <person name="Irimia M."/>
            <person name="Maruyama S."/>
            <person name="Arias M.C."/>
            <person name="Ball S.G."/>
            <person name="Gile G.H."/>
            <person name="Hirakawa Y."/>
            <person name="Hopkins J.F."/>
            <person name="Kuo A."/>
            <person name="Rensing S.A."/>
            <person name="Schmutz J."/>
            <person name="Symeonidi A."/>
            <person name="Elias M."/>
            <person name="Eveleigh R.J."/>
            <person name="Herman E.K."/>
            <person name="Klute M.J."/>
            <person name="Nakayama T."/>
            <person name="Obornik M."/>
            <person name="Reyes-Prieto A."/>
            <person name="Armbrust E.V."/>
            <person name="Aves S.J."/>
            <person name="Beiko R.G."/>
            <person name="Coutinho P."/>
            <person name="Dacks J.B."/>
            <person name="Durnford D.G."/>
            <person name="Fast N.M."/>
            <person name="Green B.R."/>
            <person name="Grisdale C.J."/>
            <person name="Hempel F."/>
            <person name="Henrissat B."/>
            <person name="Hoppner M.P."/>
            <person name="Ishida K."/>
            <person name="Kim E."/>
            <person name="Koreny L."/>
            <person name="Kroth P.G."/>
            <person name="Liu Y."/>
            <person name="Malik S.B."/>
            <person name="Maier U.G."/>
            <person name="McRose D."/>
            <person name="Mock T."/>
            <person name="Neilson J.A."/>
            <person name="Onodera N.T."/>
            <person name="Poole A.M."/>
            <person name="Pritham E.J."/>
            <person name="Richards T.A."/>
            <person name="Rocap G."/>
            <person name="Roy S.W."/>
            <person name="Sarai C."/>
            <person name="Schaack S."/>
            <person name="Shirato S."/>
            <person name="Slamovits C.H."/>
            <person name="Spencer D.F."/>
            <person name="Suzuki S."/>
            <person name="Worden A.Z."/>
            <person name="Zauner S."/>
            <person name="Barry K."/>
            <person name="Bell C."/>
            <person name="Bharti A.K."/>
            <person name="Crow J.A."/>
            <person name="Grimwood J."/>
            <person name="Kramer R."/>
            <person name="Lindquist E."/>
            <person name="Lucas S."/>
            <person name="Salamov A."/>
            <person name="McFadden G.I."/>
            <person name="Lane C.E."/>
            <person name="Keeling P.J."/>
            <person name="Gray M.W."/>
            <person name="Grigoriev I.V."/>
            <person name="Archibald J.M."/>
        </authorList>
    </citation>
    <scope>NUCLEOTIDE SEQUENCE</scope>
    <source>
        <strain evidence="2 4">CCMP2712</strain>
    </source>
</reference>
<protein>
    <submittedName>
        <fullName evidence="2 3">Uncharacterized protein</fullName>
    </submittedName>
</protein>
<keyword evidence="1" id="KW-0732">Signal</keyword>
<dbReference type="SUPFAM" id="SSF68906">
    <property type="entry name" value="SAP domain"/>
    <property type="match status" value="1"/>
</dbReference>
<feature type="signal peptide" evidence="1">
    <location>
        <begin position="1"/>
        <end position="25"/>
    </location>
</feature>
<evidence type="ECO:0000313" key="2">
    <source>
        <dbReference type="EMBL" id="EKX55262.1"/>
    </source>
</evidence>
<dbReference type="InterPro" id="IPR036361">
    <property type="entry name" value="SAP_dom_sf"/>
</dbReference>
<feature type="chain" id="PRO_5008772139" evidence="1">
    <location>
        <begin position="26"/>
        <end position="233"/>
    </location>
</feature>
<dbReference type="EMBL" id="JH992965">
    <property type="protein sequence ID" value="EKX55262.1"/>
    <property type="molecule type" value="Genomic_DNA"/>
</dbReference>
<dbReference type="OrthoDB" id="203674at2759"/>
<name>L1K3X1_GUITC</name>
<dbReference type="Proteomes" id="UP000011087">
    <property type="component" value="Unassembled WGS sequence"/>
</dbReference>